<feature type="compositionally biased region" description="Gly residues" evidence="11">
    <location>
        <begin position="4210"/>
        <end position="4221"/>
    </location>
</feature>
<dbReference type="InterPro" id="IPR027417">
    <property type="entry name" value="P-loop_NTPase"/>
</dbReference>
<dbReference type="InterPro" id="IPR003593">
    <property type="entry name" value="AAA+_ATPase"/>
</dbReference>
<feature type="compositionally biased region" description="Low complexity" evidence="11">
    <location>
        <begin position="1797"/>
        <end position="1814"/>
    </location>
</feature>
<feature type="region of interest" description="Disordered" evidence="11">
    <location>
        <begin position="1"/>
        <end position="37"/>
    </location>
</feature>
<dbReference type="InterPro" id="IPR041679">
    <property type="entry name" value="DNA2/NAM7-like_C"/>
</dbReference>
<evidence type="ECO:0000256" key="12">
    <source>
        <dbReference type="SAM" id="Phobius"/>
    </source>
</evidence>
<feature type="region of interest" description="Disordered" evidence="11">
    <location>
        <begin position="3886"/>
        <end position="3912"/>
    </location>
</feature>
<feature type="compositionally biased region" description="Pro residues" evidence="11">
    <location>
        <begin position="3890"/>
        <end position="3899"/>
    </location>
</feature>
<evidence type="ECO:0000256" key="3">
    <source>
        <dbReference type="ARBA" id="ARBA00022679"/>
    </source>
</evidence>
<gene>
    <name evidence="14" type="ORF">HYH03_012394</name>
</gene>
<feature type="region of interest" description="Disordered" evidence="11">
    <location>
        <begin position="3344"/>
        <end position="3383"/>
    </location>
</feature>
<keyword evidence="3" id="KW-0808">Transferase</keyword>
<evidence type="ECO:0000256" key="9">
    <source>
        <dbReference type="ARBA" id="ARBA00023180"/>
    </source>
</evidence>
<feature type="compositionally biased region" description="Basic residues" evidence="11">
    <location>
        <begin position="4147"/>
        <end position="4158"/>
    </location>
</feature>
<dbReference type="GO" id="GO:0016787">
    <property type="term" value="F:hydrolase activity"/>
    <property type="evidence" value="ECO:0007669"/>
    <property type="project" value="UniProtKB-UniRule"/>
</dbReference>
<keyword evidence="7 10" id="KW-0067">ATP-binding</keyword>
<feature type="region of interest" description="Disordered" evidence="11">
    <location>
        <begin position="2316"/>
        <end position="2336"/>
    </location>
</feature>
<keyword evidence="6 10" id="KW-0347">Helicase</keyword>
<evidence type="ECO:0000256" key="6">
    <source>
        <dbReference type="ARBA" id="ARBA00022806"/>
    </source>
</evidence>
<keyword evidence="8 12" id="KW-0472">Membrane</keyword>
<feature type="compositionally biased region" description="Low complexity" evidence="11">
    <location>
        <begin position="4194"/>
        <end position="4206"/>
    </location>
</feature>
<feature type="region of interest" description="Disordered" evidence="11">
    <location>
        <begin position="1780"/>
        <end position="1824"/>
    </location>
</feature>
<dbReference type="InterPro" id="IPR047187">
    <property type="entry name" value="SF1_C_Upf1"/>
</dbReference>
<dbReference type="Gene3D" id="3.40.50.300">
    <property type="entry name" value="P-loop containing nucleotide triphosphate hydrolases"/>
    <property type="match status" value="5"/>
</dbReference>
<feature type="compositionally biased region" description="Low complexity" evidence="11">
    <location>
        <begin position="3344"/>
        <end position="3374"/>
    </location>
</feature>
<feature type="compositionally biased region" description="Pro residues" evidence="11">
    <location>
        <begin position="100"/>
        <end position="116"/>
    </location>
</feature>
<dbReference type="GO" id="GO:0005524">
    <property type="term" value="F:ATP binding"/>
    <property type="evidence" value="ECO:0007669"/>
    <property type="project" value="UniProtKB-UniRule"/>
</dbReference>
<accession>A0A835XS12</accession>
<keyword evidence="12" id="KW-1133">Transmembrane helix</keyword>
<dbReference type="CDD" id="cd18808">
    <property type="entry name" value="SF1_C_Upf1"/>
    <property type="match status" value="1"/>
</dbReference>
<feature type="region of interest" description="Disordered" evidence="11">
    <location>
        <begin position="2147"/>
        <end position="2236"/>
    </location>
</feature>
<protein>
    <recommendedName>
        <fullName evidence="13">UvrD-like helicase ATP-binding domain-containing protein</fullName>
    </recommendedName>
</protein>
<sequence length="4417" mass="455219">MRDPWRLGDGGLSGRRRWWQRQPASPGRPSARQTRGPQLWRRGPALLLLAAAAAWLGLAALWAWRVPLCSRVTAGRGSGTSGTGGGQGVAAPRASGAGSTPPPPPPPPRPPPPPPPLPRVALLFLLGPGGRLANEALWGAWLRGAERWRLHGGPPAEAVEAALQPAPGVALHGLLPALPRFDEEAYQGWAQQHLMPPGEENGDASAPVGPALAAALEGAAGELAAELVAAGGCGGARDSGEAAPGASGPLALTEARAAVLSLLREEARRTSGSTHGALTRLVDACWQRLQAAGVGVWGPATGLPLEIAEVGAARAAAHSAERALRRRLGLAPAAWEGPVERLWHRWRAWRSWQPPPEEQRLIAAAWREHACRQAAPVTPDGGSAQGQGCSHPLLQPGAGGWRRLFSLYAHAADPAVRAPAGSLLCGATWVARVNTSRGYGQPALAQASRGPGWHHPGLPRSLGPAAGLALLAAALGDPLAARFVLLSDTSVPLRPAPLVWAQLLWEERSRVDACRGRQGDMDEGRWRPAMATPHLNLSQWRKSSQWFALTRPHAALAAADRHVAEAFARHCFSRHTALHTAAGPAPAASAPAAASAALRSALTCCSPPCVADEHLLPTLLAAYGRDAEAGAGGQTDCLGEATYADWSGAGGWHPRTFLPADLQPSLRGAGGGPLGGWAWGGAGGGARRVSTPRASPWGPPPSALAPGGARMWGPDEGCWGAGGGGSAAEASLAAVAARSGEAGLGAAAGGGPPKLRSWLEAAGYQPLGQRCHLFARKFPALTAAATFRHALACGGLGLGAWCGQQGEQGGDDGAGADDVFNEELLAGKLQPLPETYTHAADWAGRLLPFVPEETRAGLQQQLSRLPALTWLPLEGPPRLRRGDGRGGGARAGRGEGEGGGEECVASLSLQAGGGGLGGVAGQLAAQAAAAAAGEGESASAPGPAPPPLKPTDQVLLTCSRAKDVGAVAGAAYLLGMVKPRRRGDEEDEEEEGAEAGELRATVWLPWGAAEQLERAGVDTGLCGSGPGASDAPWFAVRVGSLATPGRVWRALRDFAGEDPAAPAPRMLRPLLAGGQGAPGGGSAAAWVAAAEVEEEEGGDVGPGAVRSSASADHALSAAVAAYCRTVRRLNPSQAEAVTRAARAFTRLAPAGGSGGGRERQAAGWRRGGSGSGCSASSAGSEVVLVQGPPGTGKTATVASLLSVLCGLGAGGEGDALVVCAPTNAAAAEAVSRFLQLLGEDSAAAPQQFCAQPGLAGALAAGGLGGTGAAGEMQAAPPLLPGDVVLIGSAERLDPSGAGGGGGGAARAAFLPARARRLVAALAGPEGWRGAACELRRLLSAAGRLHAEALEAERRAAREGPGGRGGRAAAEAAPVPASLGAYVKQRLPGLVRAVRAAAATLLADLPSAAWGGAPGQGRGGGAAAGSWERVQRGRAAVEALAGACLALQEAVDGATGAAVARAFESPPPSSSSSAAEAALLDHRAASSGALALPPPPGSPALALTHAASAPPMSFIPPPPGALLPPPRLAPGAPLPSLPCPQLLPDAQLGPDPGASGGGQSHEPSPSPFTSWETETPADSRTGSPGGGGAREPVAAALRRALAALDAAEGAVAVGRVLSAPTQGVLESFCLSHACVLFSTVSALGSARVALSGLRAAAAVVDEAAQLPEAELAVPLAAWRDSLRLLVLVGDPRQLPATVLSPAAAAGGYGRSAFERLQAAGRGAVLLDTQYRMHPAISAWPRERFYGGRVVDGPNVSGPSYAGAAGLLGLPWGPLAVVDTGAEAREEREECEDGGGEEGAPAGAGAAGSGARAVPGPGSGGTSWRNPTEAALAVALAARVAEAWRRLRAAGTAGTPGAGEDCAARHALLAPDRVLTIGIISPYRAQVEAIAPRAAALASPPGAPGGGVRVAVRSVDGFQGGEVDVVILSAVRSNPRGAVGFTADPRRLCVAATRARHGLVVLGSAATLGRDTLWAALLEHARARGVLLTARDRPELGPGFRALEEAARRRADIRTAARDLWANAPWRVLYKDALQPSLLRLPLPQRLKVLDQVLLLARGRFPRRPIPLAAVRPPYRPLLHALLLEGGRLALLWSVALHRGGGGGGGGWSQALQLWDVAVVRRDGRALEQWVRRIEAEYDTYTPEHLAEIGRRDTTDRGLTLPRTWPGGDLPFPRMRPQRERRPRGQGQGEGQGTAAPTRGGAAAAGEGEPEANAGSESDAEGSSGGEEEGGGGPRRLDGGAARLAQCRQYLLDAAHAPLLCSAAQGAAIEAMFEMTPEQQQVVNDPRSLILIGRSGTGKTSVIMARVLRMEAGFAGLGGDREEGEEGEEEEVEVAGGVGGGRRPRQLLVTLSPKLAAATAKYLRGALATLRAAAEPAPADAEATVEANDEGGGDGNGEDDDARGGGGGGGGGGLSALVDEEEAARLVGTLPERLADVPSSACPLVLDLRTALRLLDASLLQPFAEAQRGRAAAAAERRREGARRGAGAGSVGVGPKAGLRHTVRQPGAPRDVEWDDDDWALEEAEAEEEGGAAPPAPLGQVPLVEVDYGRFADAYWPHFSTDLRRGISDPALVWREVQTCIRGSLAALRSPGTCLGMEEYVALAGTRAGADLDEATRERVYTIFLRYQRAKASRGEYDVGDLVAHLHAQLQGAGGFPRESAFRFVYVDDVQDLTPAQIALFRYLCVSPEDGLVLAGDTAQTLAAGVSFRFEALKDLLRALFLEHLPEGERRPPDVTPLLENFRTHAAISRLAHSGVLEPLLHFFPNTFDRLPPETSRIRGPKPLFLLPSCGDVTNLLTDGGGGGSGQQGGSGSRGAGGGASGGSEVVVLVPSEEAKRALKERLAARGGGEDVLVLTALESKGLEFKVVLLHNFLSASRLKPDKWRLLRHVAAAEGLLRPEDLAPGSGSHPAPRFDAGAHAALAPELKALYVAVTRAREDLIIVEEREEAVEPLLELWGGLRLVDARREADAGVLGRLQRRLSASDLRRRAQELANAELYADAANLFDRLGKLTRAAQCFEAAERWGEAGDVRRRLGEGLAAAECFERVGRWGDAAECYCELPRLDPSAPAALVDRAAEACTQAGLFEAGVAALGRWAAAAPGSPAGRRAGVRRGRLVSLGALHWKGRAGGGAEMMKLVRLMGGEEQRRWLERYRLYDELLQLDIEAGRHLAAAATLERKGDPGSAERAVGLYLGAGEGGRAAELLLRRARGGVLWGGAKGDWPPPQGAASAAAKAVARAAEVLLGQDPSIAAGGSGSLPELFGGPPAYAQHLLELELLQCLTGEDRGGGGCGGGRGPRQRWESWCRRLRSPEGASMEGCLVALCMLRLLCGEAVARAEAHITSTAARAAQASRPLTQQQQRQAARAGPSAAGGAAKPPAPAAPPAADTAAVTSLAADLLPLWAAYRRLLADLLRLLARQQAAGGASTASLPPRDARLLAALQACHGVGSAAWGGGGGASSGLVLSCPPGAAWLRLAAGGSGSGSGSGNGVATQMGWGAFLGAAAGYWLKELGERCGKALAVLQALAGPLEPCYAAFAAHGQAGAGLEIRDARRPAGRAGDRGGGEAPEVDATQLRAQLLAAAAQAAEELARTKQGRSVPGLGGRAPSAPPPPCPPQLLSALEQLFRATAAPPLAAAAHGGSLHAARSAAAAGLERDAGELLAGAAARRPRAVMALQHSGLERLWERPAHSRLELEETGRLLLLMPLLPPGWMGRMAAEGRVDWEVPLGLLAEQLSAWQVPLKAALYTDSLRTYVPLALEAPGSFVGQMALSCVKALLDLHRGFSVTPRPSAWCLWEHMAPLTFIALLERKVLLALAVASGGLHGLLLPASLAQDHLSQLGVADLATCAVRHSGHVAPHTLAALADVLAEACALLERLLLEPARLCPADSRHPPAPAPPPEPPRGEPSQASPGTQPYQRLLRAQQAEVAQYTRLLKVYEAQAQQRREAQAQALAAAVAALQSGSRLRPEQAALGAVLRRALVLLLTIALNTRPLPPLPRHLQRPQQPPPPPPLEVVRRLLMATQPPARPAPVGPGAARFRAPPPPLQPAPSALALALPLLPATLRLLLERLRIALRAQRSGGGGGSGALEAAELGREFSSAMVRGRDRLVRLLRRSLPLPPAMRWSQAAHRGYNIEQWRELPPLEPSRGAPRKAGSRKPKPRQVVFFALPPELLTAAAEDLAGEEGDDDHLHPSAATETAAAAATAPPTIGDSNGGEGEGGAEGGPVDDEAARRRAELAAANQLGRRCFTATRLWLSRARQQVLLPALSPLQRARREARAALRALEGGARPSAALQGYAGQFLDLACPLQVEAAALQAALDRTAQSLLARAEGGGGGSALGGAEEAEARAKAVQALDLVFECRDRLGEAAALLDLDREQRHVQLDATWLVGSAVLPLQQALYDVRQELGEHLVEEGGAQG</sequence>
<feature type="compositionally biased region" description="Polar residues" evidence="11">
    <location>
        <begin position="1560"/>
        <end position="1581"/>
    </location>
</feature>
<feature type="compositionally biased region" description="Low complexity" evidence="11">
    <location>
        <begin position="2373"/>
        <end position="2384"/>
    </location>
</feature>
<evidence type="ECO:0000256" key="1">
    <source>
        <dbReference type="ARBA" id="ARBA00004606"/>
    </source>
</evidence>
<evidence type="ECO:0000256" key="7">
    <source>
        <dbReference type="ARBA" id="ARBA00022840"/>
    </source>
</evidence>
<evidence type="ECO:0000256" key="10">
    <source>
        <dbReference type="PROSITE-ProRule" id="PRU00560"/>
    </source>
</evidence>
<keyword evidence="4 10" id="KW-0547">Nucleotide-binding</keyword>
<dbReference type="Gene3D" id="1.10.10.160">
    <property type="match status" value="1"/>
</dbReference>
<proteinExistence type="predicted"/>
<dbReference type="PANTHER" id="PTHR21529:SF4">
    <property type="entry name" value="TPR AND ANKYRIN REPEAT-CONTAINING PROTEIN 1"/>
    <property type="match status" value="1"/>
</dbReference>
<evidence type="ECO:0000313" key="14">
    <source>
        <dbReference type="EMBL" id="KAG2489168.1"/>
    </source>
</evidence>
<keyword evidence="5 10" id="KW-0378">Hydrolase</keyword>
<dbReference type="SUPFAM" id="SSF48452">
    <property type="entry name" value="TPR-like"/>
    <property type="match status" value="1"/>
</dbReference>
<feature type="compositionally biased region" description="Gly residues" evidence="11">
    <location>
        <begin position="76"/>
        <end position="88"/>
    </location>
</feature>
<dbReference type="GO" id="GO:0016757">
    <property type="term" value="F:glycosyltransferase activity"/>
    <property type="evidence" value="ECO:0007669"/>
    <property type="project" value="UniProtKB-KW"/>
</dbReference>
<dbReference type="InterPro" id="IPR003406">
    <property type="entry name" value="Glyco_trans_14"/>
</dbReference>
<dbReference type="SUPFAM" id="SSF52540">
    <property type="entry name" value="P-loop containing nucleoside triphosphate hydrolases"/>
    <property type="match status" value="2"/>
</dbReference>
<dbReference type="InterPro" id="IPR013986">
    <property type="entry name" value="DExx_box_DNA_helicase_dom_sf"/>
</dbReference>
<keyword evidence="2" id="KW-0328">Glycosyltransferase</keyword>
<feature type="region of interest" description="Disordered" evidence="11">
    <location>
        <begin position="1148"/>
        <end position="1176"/>
    </location>
</feature>
<evidence type="ECO:0000256" key="4">
    <source>
        <dbReference type="ARBA" id="ARBA00022741"/>
    </source>
</evidence>
<evidence type="ECO:0000256" key="5">
    <source>
        <dbReference type="ARBA" id="ARBA00022801"/>
    </source>
</evidence>
<dbReference type="InterPro" id="IPR011990">
    <property type="entry name" value="TPR-like_helical_dom_sf"/>
</dbReference>
<dbReference type="Pfam" id="PF02485">
    <property type="entry name" value="Branch"/>
    <property type="match status" value="1"/>
</dbReference>
<feature type="compositionally biased region" description="Pro residues" evidence="11">
    <location>
        <begin position="1516"/>
        <end position="1537"/>
    </location>
</feature>
<comment type="caution">
    <text evidence="14">The sequence shown here is derived from an EMBL/GenBank/DDBJ whole genome shotgun (WGS) entry which is preliminary data.</text>
</comment>
<feature type="region of interest" description="Disordered" evidence="11">
    <location>
        <begin position="2795"/>
        <end position="2822"/>
    </location>
</feature>
<evidence type="ECO:0000313" key="15">
    <source>
        <dbReference type="Proteomes" id="UP000612055"/>
    </source>
</evidence>
<name>A0A835XS12_9CHLO</name>
<dbReference type="OrthoDB" id="3156807at2759"/>
<dbReference type="GO" id="GO:0016020">
    <property type="term" value="C:membrane"/>
    <property type="evidence" value="ECO:0007669"/>
    <property type="project" value="UniProtKB-SubCell"/>
</dbReference>
<dbReference type="SMART" id="SM00382">
    <property type="entry name" value="AAA"/>
    <property type="match status" value="2"/>
</dbReference>
<dbReference type="Pfam" id="PF00580">
    <property type="entry name" value="UvrD-helicase"/>
    <property type="match status" value="1"/>
</dbReference>
<feature type="region of interest" description="Disordered" evidence="11">
    <location>
        <begin position="872"/>
        <end position="901"/>
    </location>
</feature>
<feature type="region of interest" description="Disordered" evidence="11">
    <location>
        <begin position="4194"/>
        <end position="4225"/>
    </location>
</feature>
<feature type="region of interest" description="Disordered" evidence="11">
    <location>
        <begin position="2472"/>
        <end position="2511"/>
    </location>
</feature>
<feature type="region of interest" description="Disordered" evidence="11">
    <location>
        <begin position="2373"/>
        <end position="2413"/>
    </location>
</feature>
<keyword evidence="15" id="KW-1185">Reference proteome</keyword>
<dbReference type="Proteomes" id="UP000612055">
    <property type="component" value="Unassembled WGS sequence"/>
</dbReference>
<dbReference type="GO" id="GO:0004386">
    <property type="term" value="F:helicase activity"/>
    <property type="evidence" value="ECO:0007669"/>
    <property type="project" value="UniProtKB-UniRule"/>
</dbReference>
<dbReference type="InterPro" id="IPR014016">
    <property type="entry name" value="UvrD-like_ATP-bd"/>
</dbReference>
<feature type="compositionally biased region" description="Acidic residues" evidence="11">
    <location>
        <begin position="2320"/>
        <end position="2331"/>
    </location>
</feature>
<dbReference type="Pfam" id="PF13086">
    <property type="entry name" value="AAA_11"/>
    <property type="match status" value="2"/>
</dbReference>
<dbReference type="InterPro" id="IPR039904">
    <property type="entry name" value="TRANK1"/>
</dbReference>
<feature type="compositionally biased region" description="Gly residues" evidence="11">
    <location>
        <begin position="2402"/>
        <end position="2412"/>
    </location>
</feature>
<feature type="compositionally biased region" description="Acidic residues" evidence="11">
    <location>
        <begin position="2385"/>
        <end position="2399"/>
    </location>
</feature>
<evidence type="ECO:0000259" key="13">
    <source>
        <dbReference type="PROSITE" id="PS51198"/>
    </source>
</evidence>
<feature type="region of interest" description="Disordered" evidence="11">
    <location>
        <begin position="3588"/>
        <end position="3610"/>
    </location>
</feature>
<dbReference type="Pfam" id="PF13087">
    <property type="entry name" value="AAA_12"/>
    <property type="match status" value="1"/>
</dbReference>
<evidence type="ECO:0000256" key="2">
    <source>
        <dbReference type="ARBA" id="ARBA00022676"/>
    </source>
</evidence>
<dbReference type="PANTHER" id="PTHR21529">
    <property type="entry name" value="MAMMARY TURMOR VIRUS RECEPTOR HOMOLOG 1, 2 MTVR1, 2"/>
    <property type="match status" value="1"/>
</dbReference>
<feature type="region of interest" description="Disordered" evidence="11">
    <location>
        <begin position="1516"/>
        <end position="1590"/>
    </location>
</feature>
<dbReference type="PROSITE" id="PS51198">
    <property type="entry name" value="UVRD_HELICASE_ATP_BIND"/>
    <property type="match status" value="1"/>
</dbReference>
<feature type="transmembrane region" description="Helical" evidence="12">
    <location>
        <begin position="45"/>
        <end position="64"/>
    </location>
</feature>
<feature type="domain" description="UvrD-like helicase ATP-binding" evidence="13">
    <location>
        <begin position="2270"/>
        <end position="2743"/>
    </location>
</feature>
<feature type="region of interest" description="Disordered" evidence="11">
    <location>
        <begin position="4139"/>
        <end position="4159"/>
    </location>
</feature>
<comment type="subcellular location">
    <subcellularLocation>
        <location evidence="1">Membrane</location>
        <topology evidence="1">Single-pass type II membrane protein</topology>
    </subcellularLocation>
</comment>
<keyword evidence="9" id="KW-0325">Glycoprotein</keyword>
<dbReference type="InterPro" id="IPR041677">
    <property type="entry name" value="DNA2/NAM7_AAA_11"/>
</dbReference>
<keyword evidence="12" id="KW-0812">Transmembrane</keyword>
<reference evidence="14" key="1">
    <citation type="journal article" date="2020" name="bioRxiv">
        <title>Comparative genomics of Chlamydomonas.</title>
        <authorList>
            <person name="Craig R.J."/>
            <person name="Hasan A.R."/>
            <person name="Ness R.W."/>
            <person name="Keightley P.D."/>
        </authorList>
    </citation>
    <scope>NUCLEOTIDE SEQUENCE</scope>
    <source>
        <strain evidence="14">CCAP 11/70</strain>
    </source>
</reference>
<evidence type="ECO:0000256" key="8">
    <source>
        <dbReference type="ARBA" id="ARBA00023136"/>
    </source>
</evidence>
<feature type="binding site" evidence="10">
    <location>
        <begin position="2291"/>
        <end position="2298"/>
    </location>
    <ligand>
        <name>ATP</name>
        <dbReference type="ChEBI" id="CHEBI:30616"/>
    </ligand>
</feature>
<evidence type="ECO:0000256" key="11">
    <source>
        <dbReference type="SAM" id="MobiDB-lite"/>
    </source>
</evidence>
<dbReference type="EMBL" id="JAEHOE010000076">
    <property type="protein sequence ID" value="KAG2489168.1"/>
    <property type="molecule type" value="Genomic_DNA"/>
</dbReference>
<feature type="compositionally biased region" description="Low complexity" evidence="11">
    <location>
        <begin position="2191"/>
        <end position="2215"/>
    </location>
</feature>
<feature type="region of interest" description="Disordered" evidence="11">
    <location>
        <begin position="76"/>
        <end position="116"/>
    </location>
</feature>
<feature type="compositionally biased region" description="Gly residues" evidence="11">
    <location>
        <begin position="2797"/>
        <end position="2820"/>
    </location>
</feature>
<organism evidence="14 15">
    <name type="scientific">Edaphochlamys debaryana</name>
    <dbReference type="NCBI Taxonomy" id="47281"/>
    <lineage>
        <taxon>Eukaryota</taxon>
        <taxon>Viridiplantae</taxon>
        <taxon>Chlorophyta</taxon>
        <taxon>core chlorophytes</taxon>
        <taxon>Chlorophyceae</taxon>
        <taxon>CS clade</taxon>
        <taxon>Chlamydomonadales</taxon>
        <taxon>Chlamydomonadales incertae sedis</taxon>
        <taxon>Edaphochlamys</taxon>
    </lineage>
</organism>